<evidence type="ECO:0000313" key="2">
    <source>
        <dbReference type="Proteomes" id="UP001140560"/>
    </source>
</evidence>
<organism evidence="1 2">
    <name type="scientific">Neocucurbitaria cava</name>
    <dbReference type="NCBI Taxonomy" id="798079"/>
    <lineage>
        <taxon>Eukaryota</taxon>
        <taxon>Fungi</taxon>
        <taxon>Dikarya</taxon>
        <taxon>Ascomycota</taxon>
        <taxon>Pezizomycotina</taxon>
        <taxon>Dothideomycetes</taxon>
        <taxon>Pleosporomycetidae</taxon>
        <taxon>Pleosporales</taxon>
        <taxon>Pleosporineae</taxon>
        <taxon>Cucurbitariaceae</taxon>
        <taxon>Neocucurbitaria</taxon>
    </lineage>
</organism>
<proteinExistence type="predicted"/>
<dbReference type="Proteomes" id="UP001140560">
    <property type="component" value="Unassembled WGS sequence"/>
</dbReference>
<reference evidence="1" key="1">
    <citation type="submission" date="2022-10" db="EMBL/GenBank/DDBJ databases">
        <title>Tapping the CABI collections for fungal endophytes: first genome assemblies for Collariella, Neodidymelliopsis, Ascochyta clinopodiicola, Didymella pomorum, Didymosphaeria variabile, Neocosmospora piperis and Neocucurbitaria cava.</title>
        <authorList>
            <person name="Hill R."/>
        </authorList>
    </citation>
    <scope>NUCLEOTIDE SEQUENCE</scope>
    <source>
        <strain evidence="1">IMI 356814</strain>
    </source>
</reference>
<dbReference type="AlphaFoldDB" id="A0A9W8Y3C7"/>
<protein>
    <submittedName>
        <fullName evidence="1">Uncharacterized protein</fullName>
    </submittedName>
</protein>
<name>A0A9W8Y3C7_9PLEO</name>
<keyword evidence="2" id="KW-1185">Reference proteome</keyword>
<comment type="caution">
    <text evidence="1">The sequence shown here is derived from an EMBL/GenBank/DDBJ whole genome shotgun (WGS) entry which is preliminary data.</text>
</comment>
<sequence length="84" mass="9078">MLVPAYCPIDFGVHAIENSGVREEAKNVMAMESMPAMSVVDDDISIPVELGMDIPDIVLVGALALDIDMPDISMVVVKRFQSTL</sequence>
<gene>
    <name evidence="1" type="ORF">N0V83_007290</name>
</gene>
<evidence type="ECO:0000313" key="1">
    <source>
        <dbReference type="EMBL" id="KAJ4366765.1"/>
    </source>
</evidence>
<dbReference type="OrthoDB" id="10524962at2759"/>
<accession>A0A9W8Y3C7</accession>
<dbReference type="EMBL" id="JAPEUY010000013">
    <property type="protein sequence ID" value="KAJ4366765.1"/>
    <property type="molecule type" value="Genomic_DNA"/>
</dbReference>